<dbReference type="PRINTS" id="PR00039">
    <property type="entry name" value="HTHLYSR"/>
</dbReference>
<sequence>MVERRDLEIFLMLAEELHFGRTAERLHVSTARVSQTIRKLERRIGAALFERTSRRVATTPIGRRLEEDLRPAYQQILDGIDRAIAAGRGIDGELRVGFVGTAVGQFLHQVAAAFQDLHAACHVQVLEARYSDFLDLLRADEADLVLVPVKVAEPDIATSPVLFDEPTVLAVSARHPFARQESVSLEDLARDKVLRPRALPDYMDESLVPRRTPGGRPIERGPEFGTVQEMLSLIGAGRGMFPVPAHAARFDIRPDIAYVPIRDGLRRERRFIWRTTAETHRIRAFTQVARDVVARSPNPLQN</sequence>
<dbReference type="AlphaFoldDB" id="A0A561T0C5"/>
<dbReference type="InterPro" id="IPR000847">
    <property type="entry name" value="LysR_HTH_N"/>
</dbReference>
<comment type="similarity">
    <text evidence="1">Belongs to the LysR transcriptional regulatory family.</text>
</comment>
<dbReference type="SUPFAM" id="SSF53850">
    <property type="entry name" value="Periplasmic binding protein-like II"/>
    <property type="match status" value="1"/>
</dbReference>
<protein>
    <submittedName>
        <fullName evidence="6">DNA-binding transcriptional LysR family regulator</fullName>
    </submittedName>
</protein>
<dbReference type="PANTHER" id="PTHR30346:SF0">
    <property type="entry name" value="HCA OPERON TRANSCRIPTIONAL ACTIVATOR HCAR"/>
    <property type="match status" value="1"/>
</dbReference>
<reference evidence="6 7" key="1">
    <citation type="submission" date="2019-06" db="EMBL/GenBank/DDBJ databases">
        <title>Sequencing the genomes of 1000 actinobacteria strains.</title>
        <authorList>
            <person name="Klenk H.-P."/>
        </authorList>
    </citation>
    <scope>NUCLEOTIDE SEQUENCE [LARGE SCALE GENOMIC DNA]</scope>
    <source>
        <strain evidence="6 7">DSM 45671</strain>
    </source>
</reference>
<dbReference type="Pfam" id="PF03466">
    <property type="entry name" value="LysR_substrate"/>
    <property type="match status" value="1"/>
</dbReference>
<dbReference type="Gene3D" id="3.40.190.10">
    <property type="entry name" value="Periplasmic binding protein-like II"/>
    <property type="match status" value="2"/>
</dbReference>
<dbReference type="InterPro" id="IPR005119">
    <property type="entry name" value="LysR_subst-bd"/>
</dbReference>
<dbReference type="Gene3D" id="1.10.10.10">
    <property type="entry name" value="Winged helix-like DNA-binding domain superfamily/Winged helix DNA-binding domain"/>
    <property type="match status" value="1"/>
</dbReference>
<organism evidence="6 7">
    <name type="scientific">Pseudonocardia hierapolitana</name>
    <dbReference type="NCBI Taxonomy" id="1128676"/>
    <lineage>
        <taxon>Bacteria</taxon>
        <taxon>Bacillati</taxon>
        <taxon>Actinomycetota</taxon>
        <taxon>Actinomycetes</taxon>
        <taxon>Pseudonocardiales</taxon>
        <taxon>Pseudonocardiaceae</taxon>
        <taxon>Pseudonocardia</taxon>
    </lineage>
</organism>
<evidence type="ECO:0000256" key="2">
    <source>
        <dbReference type="ARBA" id="ARBA00023015"/>
    </source>
</evidence>
<feature type="domain" description="HTH lysR-type" evidence="5">
    <location>
        <begin position="5"/>
        <end position="59"/>
    </location>
</feature>
<keyword evidence="3 6" id="KW-0238">DNA-binding</keyword>
<dbReference type="Pfam" id="PF00126">
    <property type="entry name" value="HTH_1"/>
    <property type="match status" value="1"/>
</dbReference>
<proteinExistence type="inferred from homology"/>
<name>A0A561T0C5_9PSEU</name>
<dbReference type="SUPFAM" id="SSF46785">
    <property type="entry name" value="Winged helix' DNA-binding domain"/>
    <property type="match status" value="1"/>
</dbReference>
<dbReference type="GO" id="GO:0003700">
    <property type="term" value="F:DNA-binding transcription factor activity"/>
    <property type="evidence" value="ECO:0007669"/>
    <property type="project" value="InterPro"/>
</dbReference>
<evidence type="ECO:0000256" key="3">
    <source>
        <dbReference type="ARBA" id="ARBA00023125"/>
    </source>
</evidence>
<comment type="caution">
    <text evidence="6">The sequence shown here is derived from an EMBL/GenBank/DDBJ whole genome shotgun (WGS) entry which is preliminary data.</text>
</comment>
<evidence type="ECO:0000313" key="7">
    <source>
        <dbReference type="Proteomes" id="UP000321261"/>
    </source>
</evidence>
<dbReference type="InterPro" id="IPR036390">
    <property type="entry name" value="WH_DNA-bd_sf"/>
</dbReference>
<keyword evidence="4" id="KW-0804">Transcription</keyword>
<dbReference type="EMBL" id="VIWU01000001">
    <property type="protein sequence ID" value="TWF80553.1"/>
    <property type="molecule type" value="Genomic_DNA"/>
</dbReference>
<dbReference type="PROSITE" id="PS50931">
    <property type="entry name" value="HTH_LYSR"/>
    <property type="match status" value="1"/>
</dbReference>
<evidence type="ECO:0000256" key="4">
    <source>
        <dbReference type="ARBA" id="ARBA00023163"/>
    </source>
</evidence>
<gene>
    <name evidence="6" type="ORF">FHX44_116496</name>
</gene>
<keyword evidence="2" id="KW-0805">Transcription regulation</keyword>
<dbReference type="Proteomes" id="UP000321261">
    <property type="component" value="Unassembled WGS sequence"/>
</dbReference>
<keyword evidence="7" id="KW-1185">Reference proteome</keyword>
<dbReference type="PANTHER" id="PTHR30346">
    <property type="entry name" value="TRANSCRIPTIONAL DUAL REGULATOR HCAR-RELATED"/>
    <property type="match status" value="1"/>
</dbReference>
<dbReference type="InterPro" id="IPR036388">
    <property type="entry name" value="WH-like_DNA-bd_sf"/>
</dbReference>
<dbReference type="GO" id="GO:0032993">
    <property type="term" value="C:protein-DNA complex"/>
    <property type="evidence" value="ECO:0007669"/>
    <property type="project" value="TreeGrafter"/>
</dbReference>
<evidence type="ECO:0000259" key="5">
    <source>
        <dbReference type="PROSITE" id="PS50931"/>
    </source>
</evidence>
<evidence type="ECO:0000313" key="6">
    <source>
        <dbReference type="EMBL" id="TWF80553.1"/>
    </source>
</evidence>
<dbReference type="FunFam" id="1.10.10.10:FF:000001">
    <property type="entry name" value="LysR family transcriptional regulator"/>
    <property type="match status" value="1"/>
</dbReference>
<dbReference type="CDD" id="cd08414">
    <property type="entry name" value="PBP2_LTTR_aromatics_like"/>
    <property type="match status" value="1"/>
</dbReference>
<evidence type="ECO:0000256" key="1">
    <source>
        <dbReference type="ARBA" id="ARBA00009437"/>
    </source>
</evidence>
<accession>A0A561T0C5</accession>
<dbReference type="GO" id="GO:0003677">
    <property type="term" value="F:DNA binding"/>
    <property type="evidence" value="ECO:0007669"/>
    <property type="project" value="UniProtKB-KW"/>
</dbReference>
<dbReference type="RefSeq" id="WP_170309123.1">
    <property type="nucleotide sequence ID" value="NZ_VIWU01000001.1"/>
</dbReference>